<feature type="transmembrane region" description="Helical" evidence="1">
    <location>
        <begin position="60"/>
        <end position="87"/>
    </location>
</feature>
<name>A0A2H0UPB3_9BACT</name>
<keyword evidence="1" id="KW-1133">Transmembrane helix</keyword>
<gene>
    <name evidence="3" type="ORF">COU11_00125</name>
</gene>
<dbReference type="PANTHER" id="PTHR37938">
    <property type="entry name" value="BLL0215 PROTEIN"/>
    <property type="match status" value="1"/>
</dbReference>
<dbReference type="Proteomes" id="UP000229526">
    <property type="component" value="Unassembled WGS sequence"/>
</dbReference>
<feature type="transmembrane region" description="Helical" evidence="1">
    <location>
        <begin position="20"/>
        <end position="40"/>
    </location>
</feature>
<dbReference type="InterPro" id="IPR005182">
    <property type="entry name" value="YdbS-like_PH"/>
</dbReference>
<evidence type="ECO:0000313" key="3">
    <source>
        <dbReference type="EMBL" id="PIR87506.1"/>
    </source>
</evidence>
<proteinExistence type="predicted"/>
<dbReference type="Pfam" id="PF03703">
    <property type="entry name" value="bPH_2"/>
    <property type="match status" value="1"/>
</dbReference>
<sequence>MHLELHPDEKIIMRQRKHWFVFALEAVGFGIGALVPIVLVPSASWLFPGLYEFFGTADTFALLVFASGAWFLLLWILLSVAFTNYYLDVLIVTTKRMLDLDQRGLFSRDVATIPSQNIQDIKIDTQGIFATFFNFGDLHVQTAGGHKELVIRGIKDPEHVKDEIMGVYHNISVSTSD</sequence>
<dbReference type="PANTHER" id="PTHR37938:SF1">
    <property type="entry name" value="BLL0215 PROTEIN"/>
    <property type="match status" value="1"/>
</dbReference>
<accession>A0A2H0UPB3</accession>
<organism evidence="3 4">
    <name type="scientific">Candidatus Harrisonbacteria bacterium CG10_big_fil_rev_8_21_14_0_10_49_15</name>
    <dbReference type="NCBI Taxonomy" id="1974587"/>
    <lineage>
        <taxon>Bacteria</taxon>
        <taxon>Candidatus Harrisoniibacteriota</taxon>
    </lineage>
</organism>
<keyword evidence="1" id="KW-0812">Transmembrane</keyword>
<keyword evidence="1" id="KW-0472">Membrane</keyword>
<evidence type="ECO:0000256" key="1">
    <source>
        <dbReference type="SAM" id="Phobius"/>
    </source>
</evidence>
<dbReference type="EMBL" id="PFBD01000001">
    <property type="protein sequence ID" value="PIR87506.1"/>
    <property type="molecule type" value="Genomic_DNA"/>
</dbReference>
<comment type="caution">
    <text evidence="3">The sequence shown here is derived from an EMBL/GenBank/DDBJ whole genome shotgun (WGS) entry which is preliminary data.</text>
</comment>
<evidence type="ECO:0000259" key="2">
    <source>
        <dbReference type="Pfam" id="PF03703"/>
    </source>
</evidence>
<evidence type="ECO:0000313" key="4">
    <source>
        <dbReference type="Proteomes" id="UP000229526"/>
    </source>
</evidence>
<protein>
    <recommendedName>
        <fullName evidence="2">YdbS-like PH domain-containing protein</fullName>
    </recommendedName>
</protein>
<feature type="domain" description="YdbS-like PH" evidence="2">
    <location>
        <begin position="102"/>
        <end position="164"/>
    </location>
</feature>
<dbReference type="AlphaFoldDB" id="A0A2H0UPB3"/>
<reference evidence="4" key="1">
    <citation type="submission" date="2017-09" db="EMBL/GenBank/DDBJ databases">
        <title>Depth-based differentiation of microbial function through sediment-hosted aquifers and enrichment of novel symbionts in the deep terrestrial subsurface.</title>
        <authorList>
            <person name="Probst A.J."/>
            <person name="Ladd B."/>
            <person name="Jarett J.K."/>
            <person name="Geller-Mcgrath D.E."/>
            <person name="Sieber C.M.K."/>
            <person name="Emerson J.B."/>
            <person name="Anantharaman K."/>
            <person name="Thomas B.C."/>
            <person name="Malmstrom R."/>
            <person name="Stieglmeier M."/>
            <person name="Klingl A."/>
            <person name="Woyke T."/>
            <person name="Ryan C.M."/>
            <person name="Banfield J.F."/>
        </authorList>
    </citation>
    <scope>NUCLEOTIDE SEQUENCE [LARGE SCALE GENOMIC DNA]</scope>
</reference>